<accession>A0A9N8D7E6</accession>
<feature type="domain" description="F-box" evidence="2">
    <location>
        <begin position="36"/>
        <end position="65"/>
    </location>
</feature>
<feature type="region of interest" description="Disordered" evidence="1">
    <location>
        <begin position="1"/>
        <end position="30"/>
    </location>
</feature>
<evidence type="ECO:0000256" key="1">
    <source>
        <dbReference type="SAM" id="MobiDB-lite"/>
    </source>
</evidence>
<protein>
    <recommendedName>
        <fullName evidence="2">F-box domain-containing protein</fullName>
    </recommendedName>
</protein>
<feature type="compositionally biased region" description="Low complexity" evidence="1">
    <location>
        <begin position="11"/>
        <end position="29"/>
    </location>
</feature>
<dbReference type="EMBL" id="CAICTM010000007">
    <property type="protein sequence ID" value="CAB9496605.1"/>
    <property type="molecule type" value="Genomic_DNA"/>
</dbReference>
<evidence type="ECO:0000259" key="2">
    <source>
        <dbReference type="Pfam" id="PF00646"/>
    </source>
</evidence>
<feature type="compositionally biased region" description="Polar residues" evidence="1">
    <location>
        <begin position="1"/>
        <end position="10"/>
    </location>
</feature>
<dbReference type="InterPro" id="IPR001917">
    <property type="entry name" value="Aminotrans_II_pyridoxalP_BS"/>
</dbReference>
<reference evidence="3" key="1">
    <citation type="submission" date="2020-06" db="EMBL/GenBank/DDBJ databases">
        <authorList>
            <consortium name="Plant Systems Biology data submission"/>
        </authorList>
    </citation>
    <scope>NUCLEOTIDE SEQUENCE</scope>
    <source>
        <strain evidence="3">D6</strain>
    </source>
</reference>
<sequence>MNAAKNKNIQTETTDSTSKTTTTGTTASDSWDHTGLPQDVIVHVLSFLPLHQVVQVRTLSKSLAQAGQLVIMEKLQMAGFPNLTRPSDALLKLEKPLLRARHWLYSEFQRAATVIRESNNIHKGNGAAAEILLFPIVPQTEAYQRVQTLLVRPKLHAKYLWMLETDQDGQDHGVGLDFRSSCLRVCVPIDRCIQEYRATLEEAPTLLSFGSARCLDIMLRKELESLLVLQAGGHDDMTCVPFVSKPSRPDAMVGSIYETVAKVLEEPLMSHAISIEGKKVQNPEEERSSSPCFLDLSHTGIVIQVPCSEMQTLFQTFDSMAKEHMQQKIVDLLWM</sequence>
<dbReference type="GO" id="GO:0016740">
    <property type="term" value="F:transferase activity"/>
    <property type="evidence" value="ECO:0007669"/>
    <property type="project" value="InterPro"/>
</dbReference>
<evidence type="ECO:0000313" key="3">
    <source>
        <dbReference type="EMBL" id="CAB9496605.1"/>
    </source>
</evidence>
<dbReference type="Proteomes" id="UP001153069">
    <property type="component" value="Unassembled WGS sequence"/>
</dbReference>
<evidence type="ECO:0000313" key="4">
    <source>
        <dbReference type="Proteomes" id="UP001153069"/>
    </source>
</evidence>
<gene>
    <name evidence="3" type="ORF">SEMRO_7_G005760.1</name>
</gene>
<name>A0A9N8D7E6_9STRA</name>
<proteinExistence type="predicted"/>
<dbReference type="InterPro" id="IPR036047">
    <property type="entry name" value="F-box-like_dom_sf"/>
</dbReference>
<dbReference type="InterPro" id="IPR001810">
    <property type="entry name" value="F-box_dom"/>
</dbReference>
<dbReference type="PROSITE" id="PS00599">
    <property type="entry name" value="AA_TRANSFER_CLASS_2"/>
    <property type="match status" value="1"/>
</dbReference>
<dbReference type="SUPFAM" id="SSF81383">
    <property type="entry name" value="F-box domain"/>
    <property type="match status" value="1"/>
</dbReference>
<organism evidence="3 4">
    <name type="scientific">Seminavis robusta</name>
    <dbReference type="NCBI Taxonomy" id="568900"/>
    <lineage>
        <taxon>Eukaryota</taxon>
        <taxon>Sar</taxon>
        <taxon>Stramenopiles</taxon>
        <taxon>Ochrophyta</taxon>
        <taxon>Bacillariophyta</taxon>
        <taxon>Bacillariophyceae</taxon>
        <taxon>Bacillariophycidae</taxon>
        <taxon>Naviculales</taxon>
        <taxon>Naviculaceae</taxon>
        <taxon>Seminavis</taxon>
    </lineage>
</organism>
<dbReference type="Pfam" id="PF00646">
    <property type="entry name" value="F-box"/>
    <property type="match status" value="1"/>
</dbReference>
<dbReference type="AlphaFoldDB" id="A0A9N8D7E6"/>
<keyword evidence="4" id="KW-1185">Reference proteome</keyword>
<comment type="caution">
    <text evidence="3">The sequence shown here is derived from an EMBL/GenBank/DDBJ whole genome shotgun (WGS) entry which is preliminary data.</text>
</comment>